<evidence type="ECO:0000256" key="2">
    <source>
        <dbReference type="ARBA" id="ARBA00022475"/>
    </source>
</evidence>
<dbReference type="InterPro" id="IPR001173">
    <property type="entry name" value="Glyco_trans_2-like"/>
</dbReference>
<accession>A0A1V6LTQ4</accession>
<dbReference type="CDD" id="cd02522">
    <property type="entry name" value="GT_2_like_a"/>
    <property type="match status" value="1"/>
</dbReference>
<evidence type="ECO:0000313" key="8">
    <source>
        <dbReference type="Proteomes" id="UP000191680"/>
    </source>
</evidence>
<dbReference type="InterPro" id="IPR029044">
    <property type="entry name" value="Nucleotide-diphossugar_trans"/>
</dbReference>
<keyword evidence="4 7" id="KW-0808">Transferase</keyword>
<dbReference type="EMBL" id="MTBC01000003">
    <property type="protein sequence ID" value="OQD43519.1"/>
    <property type="molecule type" value="Genomic_DNA"/>
</dbReference>
<dbReference type="Proteomes" id="UP000191680">
    <property type="component" value="Unassembled WGS sequence"/>
</dbReference>
<evidence type="ECO:0000256" key="5">
    <source>
        <dbReference type="ARBA" id="ARBA00023136"/>
    </source>
</evidence>
<evidence type="ECO:0000256" key="4">
    <source>
        <dbReference type="ARBA" id="ARBA00022679"/>
    </source>
</evidence>
<keyword evidence="2" id="KW-1003">Cell membrane</keyword>
<feature type="domain" description="Glycosyltransferase 2-like" evidence="6">
    <location>
        <begin position="3"/>
        <end position="97"/>
    </location>
</feature>
<evidence type="ECO:0000259" key="6">
    <source>
        <dbReference type="Pfam" id="PF00535"/>
    </source>
</evidence>
<dbReference type="PANTHER" id="PTHR43646:SF2">
    <property type="entry name" value="GLYCOSYLTRANSFERASE 2-LIKE DOMAIN-CONTAINING PROTEIN"/>
    <property type="match status" value="1"/>
</dbReference>
<gene>
    <name evidence="7" type="ORF">BUL40_06740</name>
</gene>
<evidence type="ECO:0000313" key="7">
    <source>
        <dbReference type="EMBL" id="OQD43519.1"/>
    </source>
</evidence>
<reference evidence="7 8" key="1">
    <citation type="submission" date="2016-12" db="EMBL/GenBank/DDBJ databases">
        <authorList>
            <person name="Song W.-J."/>
            <person name="Kurnit D.M."/>
        </authorList>
    </citation>
    <scope>NUCLEOTIDE SEQUENCE [LARGE SCALE GENOMIC DNA]</scope>
    <source>
        <strain evidence="7 8">HSG9</strain>
    </source>
</reference>
<comment type="caution">
    <text evidence="7">The sequence shown here is derived from an EMBL/GenBank/DDBJ whole genome shotgun (WGS) entry which is preliminary data.</text>
</comment>
<dbReference type="OrthoDB" id="9810303at2"/>
<sequence length="238" mass="26808">MVSVIIPAHNEAKNLIELLPTLTKDGAPYLMEVIVVVSACNADNSEEICLENKVRCFRCTEMGRAKQMNYGVAMAKGDYYAFLHADVRPPQGFFRDIKVTLSAGMDAGFFSYKFDKDSFLLNINSSFTKKDGIFTGGGDQCLFIKASVFKALNGFDPNQVIMEDFEIFRRIKQNNYSYTIIPNNLVVSSRKYETNSYLKVNLSNLLLVILFRMGYPAKKLKQLHSKLLSTPYAATAKQ</sequence>
<dbReference type="RefSeq" id="WP_080318592.1">
    <property type="nucleotide sequence ID" value="NZ_MTBC01000003.1"/>
</dbReference>
<keyword evidence="3" id="KW-0328">Glycosyltransferase</keyword>
<evidence type="ECO:0000256" key="1">
    <source>
        <dbReference type="ARBA" id="ARBA00004236"/>
    </source>
</evidence>
<name>A0A1V6LTQ4_9FLAO</name>
<organism evidence="7 8">
    <name type="scientific">Croceivirga radicis</name>
    <dbReference type="NCBI Taxonomy" id="1929488"/>
    <lineage>
        <taxon>Bacteria</taxon>
        <taxon>Pseudomonadati</taxon>
        <taxon>Bacteroidota</taxon>
        <taxon>Flavobacteriia</taxon>
        <taxon>Flavobacteriales</taxon>
        <taxon>Flavobacteriaceae</taxon>
        <taxon>Croceivirga</taxon>
    </lineage>
</organism>
<keyword evidence="8" id="KW-1185">Reference proteome</keyword>
<dbReference type="PANTHER" id="PTHR43646">
    <property type="entry name" value="GLYCOSYLTRANSFERASE"/>
    <property type="match status" value="1"/>
</dbReference>
<dbReference type="Gene3D" id="3.90.550.10">
    <property type="entry name" value="Spore Coat Polysaccharide Biosynthesis Protein SpsA, Chain A"/>
    <property type="match status" value="1"/>
</dbReference>
<keyword evidence="5" id="KW-0472">Membrane</keyword>
<dbReference type="NCBIfam" id="TIGR04283">
    <property type="entry name" value="glyco_like_mftF"/>
    <property type="match status" value="1"/>
</dbReference>
<dbReference type="GO" id="GO:0005886">
    <property type="term" value="C:plasma membrane"/>
    <property type="evidence" value="ECO:0007669"/>
    <property type="project" value="UniProtKB-SubCell"/>
</dbReference>
<dbReference type="GO" id="GO:0016757">
    <property type="term" value="F:glycosyltransferase activity"/>
    <property type="evidence" value="ECO:0007669"/>
    <property type="project" value="UniProtKB-KW"/>
</dbReference>
<dbReference type="Pfam" id="PF00535">
    <property type="entry name" value="Glycos_transf_2"/>
    <property type="match status" value="1"/>
</dbReference>
<dbReference type="InterPro" id="IPR026461">
    <property type="entry name" value="Trfase_2_rSAM/seldom_assoc"/>
</dbReference>
<protein>
    <submittedName>
        <fullName evidence="7">Glycosyl transferase</fullName>
    </submittedName>
</protein>
<dbReference type="SUPFAM" id="SSF53448">
    <property type="entry name" value="Nucleotide-diphospho-sugar transferases"/>
    <property type="match status" value="1"/>
</dbReference>
<comment type="subcellular location">
    <subcellularLocation>
        <location evidence="1">Cell membrane</location>
    </subcellularLocation>
</comment>
<dbReference type="AlphaFoldDB" id="A0A1V6LTQ4"/>
<proteinExistence type="predicted"/>
<evidence type="ECO:0000256" key="3">
    <source>
        <dbReference type="ARBA" id="ARBA00022676"/>
    </source>
</evidence>